<dbReference type="Gene3D" id="1.10.510.10">
    <property type="entry name" value="Transferase(Phosphotransferase) domain 1"/>
    <property type="match status" value="1"/>
</dbReference>
<dbReference type="Pfam" id="PF03781">
    <property type="entry name" value="FGE-sulfatase"/>
    <property type="match status" value="1"/>
</dbReference>
<evidence type="ECO:0000256" key="5">
    <source>
        <dbReference type="SAM" id="MobiDB-lite"/>
    </source>
</evidence>
<dbReference type="Gene3D" id="3.90.1580.10">
    <property type="entry name" value="paralog of FGE (formylglycine-generating enzyme)"/>
    <property type="match status" value="1"/>
</dbReference>
<keyword evidence="6" id="KW-0472">Membrane</keyword>
<keyword evidence="6" id="KW-0812">Transmembrane</keyword>
<keyword evidence="2" id="KW-0547">Nucleotide-binding</keyword>
<evidence type="ECO:0000256" key="1">
    <source>
        <dbReference type="ARBA" id="ARBA00022679"/>
    </source>
</evidence>
<proteinExistence type="predicted"/>
<dbReference type="PANTHER" id="PTHR43289">
    <property type="entry name" value="MITOGEN-ACTIVATED PROTEIN KINASE KINASE KINASE 20-RELATED"/>
    <property type="match status" value="1"/>
</dbReference>
<dbReference type="Pfam" id="PF00069">
    <property type="entry name" value="Pkinase"/>
    <property type="match status" value="1"/>
</dbReference>
<feature type="region of interest" description="Disordered" evidence="5">
    <location>
        <begin position="1"/>
        <end position="24"/>
    </location>
</feature>
<gene>
    <name evidence="8" type="ORF">D9T17_11020</name>
</gene>
<dbReference type="GO" id="GO:0005524">
    <property type="term" value="F:ATP binding"/>
    <property type="evidence" value="ECO:0007669"/>
    <property type="project" value="UniProtKB-KW"/>
</dbReference>
<dbReference type="EMBL" id="RCTY01000024">
    <property type="protein sequence ID" value="ROU07038.1"/>
    <property type="molecule type" value="Genomic_DNA"/>
</dbReference>
<dbReference type="Proteomes" id="UP000275910">
    <property type="component" value="Unassembled WGS sequence"/>
</dbReference>
<dbReference type="InterPro" id="IPR008271">
    <property type="entry name" value="Ser/Thr_kinase_AS"/>
</dbReference>
<comment type="caution">
    <text evidence="8">The sequence shown here is derived from an EMBL/GenBank/DDBJ whole genome shotgun (WGS) entry which is preliminary data.</text>
</comment>
<keyword evidence="4" id="KW-0067">ATP-binding</keyword>
<feature type="transmembrane region" description="Helical" evidence="6">
    <location>
        <begin position="314"/>
        <end position="332"/>
    </location>
</feature>
<dbReference type="AlphaFoldDB" id="A0A3N2RHW0"/>
<dbReference type="PROSITE" id="PS50011">
    <property type="entry name" value="PROTEIN_KINASE_DOM"/>
    <property type="match status" value="1"/>
</dbReference>
<dbReference type="InterPro" id="IPR005532">
    <property type="entry name" value="SUMF_dom"/>
</dbReference>
<dbReference type="InterPro" id="IPR016187">
    <property type="entry name" value="CTDL_fold"/>
</dbReference>
<reference evidence="8 9" key="1">
    <citation type="submission" date="2018-10" db="EMBL/GenBank/DDBJ databases">
        <title>The genome of Lysobacter enzymogenes OH11.</title>
        <authorList>
            <person name="Liu F."/>
            <person name="Zhao Y."/>
            <person name="Qian G."/>
            <person name="Chen Y."/>
            <person name="Xu H."/>
        </authorList>
    </citation>
    <scope>NUCLEOTIDE SEQUENCE [LARGE SCALE GENOMIC DNA]</scope>
    <source>
        <strain evidence="8 9">OH11</strain>
    </source>
</reference>
<dbReference type="PANTHER" id="PTHR43289:SF6">
    <property type="entry name" value="SERINE_THREONINE-PROTEIN KINASE NEKL-3"/>
    <property type="match status" value="1"/>
</dbReference>
<dbReference type="PROSITE" id="PS00108">
    <property type="entry name" value="PROTEIN_KINASE_ST"/>
    <property type="match status" value="1"/>
</dbReference>
<keyword evidence="1" id="KW-0808">Transferase</keyword>
<dbReference type="SUPFAM" id="SSF56436">
    <property type="entry name" value="C-type lectin-like"/>
    <property type="match status" value="1"/>
</dbReference>
<feature type="domain" description="Protein kinase" evidence="7">
    <location>
        <begin position="31"/>
        <end position="286"/>
    </location>
</feature>
<accession>A0A3N2RHW0</accession>
<dbReference type="SUPFAM" id="SSF56112">
    <property type="entry name" value="Protein kinase-like (PK-like)"/>
    <property type="match status" value="1"/>
</dbReference>
<dbReference type="SMART" id="SM00220">
    <property type="entry name" value="S_TKc"/>
    <property type="match status" value="1"/>
</dbReference>
<dbReference type="InterPro" id="IPR000719">
    <property type="entry name" value="Prot_kinase_dom"/>
</dbReference>
<protein>
    <recommendedName>
        <fullName evidence="7">Protein kinase domain-containing protein</fullName>
    </recommendedName>
</protein>
<evidence type="ECO:0000313" key="8">
    <source>
        <dbReference type="EMBL" id="ROU07038.1"/>
    </source>
</evidence>
<dbReference type="GO" id="GO:0004674">
    <property type="term" value="F:protein serine/threonine kinase activity"/>
    <property type="evidence" value="ECO:0007669"/>
    <property type="project" value="TreeGrafter"/>
</dbReference>
<dbReference type="Gene3D" id="3.30.200.20">
    <property type="entry name" value="Phosphorylase Kinase, domain 1"/>
    <property type="match status" value="1"/>
</dbReference>
<name>A0A3N2RHW0_LYSEN</name>
<keyword evidence="6" id="KW-1133">Transmembrane helix</keyword>
<evidence type="ECO:0000259" key="7">
    <source>
        <dbReference type="PROSITE" id="PS50011"/>
    </source>
</evidence>
<evidence type="ECO:0000256" key="4">
    <source>
        <dbReference type="ARBA" id="ARBA00022840"/>
    </source>
</evidence>
<dbReference type="InterPro" id="IPR042095">
    <property type="entry name" value="SUMF_sf"/>
</dbReference>
<organism evidence="8 9">
    <name type="scientific">Lysobacter enzymogenes</name>
    <dbReference type="NCBI Taxonomy" id="69"/>
    <lineage>
        <taxon>Bacteria</taxon>
        <taxon>Pseudomonadati</taxon>
        <taxon>Pseudomonadota</taxon>
        <taxon>Gammaproteobacteria</taxon>
        <taxon>Lysobacterales</taxon>
        <taxon>Lysobacteraceae</taxon>
        <taxon>Lysobacter</taxon>
    </lineage>
</organism>
<evidence type="ECO:0000256" key="2">
    <source>
        <dbReference type="ARBA" id="ARBA00022741"/>
    </source>
</evidence>
<dbReference type="CDD" id="cd14014">
    <property type="entry name" value="STKc_PknB_like"/>
    <property type="match status" value="1"/>
</dbReference>
<evidence type="ECO:0000256" key="6">
    <source>
        <dbReference type="SAM" id="Phobius"/>
    </source>
</evidence>
<keyword evidence="3" id="KW-0418">Kinase</keyword>
<dbReference type="InterPro" id="IPR011009">
    <property type="entry name" value="Kinase-like_dom_sf"/>
</dbReference>
<evidence type="ECO:0000313" key="9">
    <source>
        <dbReference type="Proteomes" id="UP000275910"/>
    </source>
</evidence>
<evidence type="ECO:0000256" key="3">
    <source>
        <dbReference type="ARBA" id="ARBA00022777"/>
    </source>
</evidence>
<sequence>MLRSRDTGPRMSNSTIPSDAQRAPMPEIAGYRLREIINHGGSSTVYLGEQSALGREVAIKIMLPHALADEVSRRRFENEVRTIARLEHPHVVGIHEVGRTRDGLPYYAMPYLPRGHLGKRIEQGFARGEADVIAIAEPLLAALEYAHARGVVHRDVKAENVLFDNAERPLLADFGIALRRGFGARMTATGLAVGSTAYMAPEQARGEEVDGRADLYSLGVLIWEMLTGRLPFEAPDALSMAVMHAQNPIPKLPPPLKHWQRFMNRALAKPPEQRFENAAEMAQAITEIKQRGQLSGVGRAMVALRPLKRWATPAWAGLAVAAVGVVVVGFGLNRVEKDGFFRAEPKPAASAAAPAAPDPTQAMMAPLPQAPLQDSLQAARGYIADGRLAAPADANAYNSLLTAWHLDSTNPEVAVVVEELTQAFGEALARDLREGRDPQARQHLVNATALGQQTGTADSPAQRALREKAAQALQARLDQAARRGDGGDAGKVIALADEFALPRTVSTKLIAQARGIAGDGTVARGAVAATAAAPAASVAVSFNPRPVSRGEFARFASANQRSPALCRERASLLRVLAPKDWKAPGFDQTESEPVVCVSITDAEAYAQWYSQQTGRRYRLPTAEEAQRMPVNGGRSLSMWSADCGRNCQQRQVGGNSWRSAQTQRPLSAGRGYDDVGFRLVRER</sequence>